<gene>
    <name evidence="2" type="ORF">DPMN_021331</name>
</gene>
<dbReference type="AlphaFoldDB" id="A0A9D4NMN6"/>
<name>A0A9D4NMN6_DREPO</name>
<evidence type="ECO:0000313" key="3">
    <source>
        <dbReference type="Proteomes" id="UP000828390"/>
    </source>
</evidence>
<reference evidence="2" key="1">
    <citation type="journal article" date="2019" name="bioRxiv">
        <title>The Genome of the Zebra Mussel, Dreissena polymorpha: A Resource for Invasive Species Research.</title>
        <authorList>
            <person name="McCartney M.A."/>
            <person name="Auch B."/>
            <person name="Kono T."/>
            <person name="Mallez S."/>
            <person name="Zhang Y."/>
            <person name="Obille A."/>
            <person name="Becker A."/>
            <person name="Abrahante J.E."/>
            <person name="Garbe J."/>
            <person name="Badalamenti J.P."/>
            <person name="Herman A."/>
            <person name="Mangelson H."/>
            <person name="Liachko I."/>
            <person name="Sullivan S."/>
            <person name="Sone E.D."/>
            <person name="Koren S."/>
            <person name="Silverstein K.A.T."/>
            <person name="Beckman K.B."/>
            <person name="Gohl D.M."/>
        </authorList>
    </citation>
    <scope>NUCLEOTIDE SEQUENCE</scope>
    <source>
        <strain evidence="2">Duluth1</strain>
        <tissue evidence="2">Whole animal</tissue>
    </source>
</reference>
<feature type="compositionally biased region" description="Polar residues" evidence="1">
    <location>
        <begin position="11"/>
        <end position="20"/>
    </location>
</feature>
<accession>A0A9D4NMN6</accession>
<feature type="region of interest" description="Disordered" evidence="1">
    <location>
        <begin position="1"/>
        <end position="20"/>
    </location>
</feature>
<sequence length="98" mass="11040">MTRRKLHQSRNSHAAGTGTESVQLGCSDIASDAHISKRMHRNAANSLGRVKSYNNAHNNIIGHMFCQIHKNACVLSVNNSNVDHELWLQKKYDHRNPP</sequence>
<protein>
    <submittedName>
        <fullName evidence="2">Uncharacterized protein</fullName>
    </submittedName>
</protein>
<reference evidence="2" key="2">
    <citation type="submission" date="2020-11" db="EMBL/GenBank/DDBJ databases">
        <authorList>
            <person name="McCartney M.A."/>
            <person name="Auch B."/>
            <person name="Kono T."/>
            <person name="Mallez S."/>
            <person name="Becker A."/>
            <person name="Gohl D.M."/>
            <person name="Silverstein K.A.T."/>
            <person name="Koren S."/>
            <person name="Bechman K.B."/>
            <person name="Herman A."/>
            <person name="Abrahante J.E."/>
            <person name="Garbe J."/>
        </authorList>
    </citation>
    <scope>NUCLEOTIDE SEQUENCE</scope>
    <source>
        <strain evidence="2">Duluth1</strain>
        <tissue evidence="2">Whole animal</tissue>
    </source>
</reference>
<keyword evidence="3" id="KW-1185">Reference proteome</keyword>
<organism evidence="2 3">
    <name type="scientific">Dreissena polymorpha</name>
    <name type="common">Zebra mussel</name>
    <name type="synonym">Mytilus polymorpha</name>
    <dbReference type="NCBI Taxonomy" id="45954"/>
    <lineage>
        <taxon>Eukaryota</taxon>
        <taxon>Metazoa</taxon>
        <taxon>Spiralia</taxon>
        <taxon>Lophotrochozoa</taxon>
        <taxon>Mollusca</taxon>
        <taxon>Bivalvia</taxon>
        <taxon>Autobranchia</taxon>
        <taxon>Heteroconchia</taxon>
        <taxon>Euheterodonta</taxon>
        <taxon>Imparidentia</taxon>
        <taxon>Neoheterodontei</taxon>
        <taxon>Myida</taxon>
        <taxon>Dreissenoidea</taxon>
        <taxon>Dreissenidae</taxon>
        <taxon>Dreissena</taxon>
    </lineage>
</organism>
<dbReference type="EMBL" id="JAIWYP010000001">
    <property type="protein sequence ID" value="KAH3897146.1"/>
    <property type="molecule type" value="Genomic_DNA"/>
</dbReference>
<dbReference type="Proteomes" id="UP000828390">
    <property type="component" value="Unassembled WGS sequence"/>
</dbReference>
<evidence type="ECO:0000313" key="2">
    <source>
        <dbReference type="EMBL" id="KAH3897146.1"/>
    </source>
</evidence>
<proteinExistence type="predicted"/>
<feature type="compositionally biased region" description="Basic residues" evidence="1">
    <location>
        <begin position="1"/>
        <end position="10"/>
    </location>
</feature>
<evidence type="ECO:0000256" key="1">
    <source>
        <dbReference type="SAM" id="MobiDB-lite"/>
    </source>
</evidence>
<comment type="caution">
    <text evidence="2">The sequence shown here is derived from an EMBL/GenBank/DDBJ whole genome shotgun (WGS) entry which is preliminary data.</text>
</comment>